<dbReference type="PANTHER" id="PTHR43498">
    <property type="entry name" value="FERREDOXIN:COB-COM HETERODISULFIDE REDUCTASE SUBUNIT A"/>
    <property type="match status" value="1"/>
</dbReference>
<dbReference type="Pfam" id="PF13450">
    <property type="entry name" value="NAD_binding_8"/>
    <property type="match status" value="1"/>
</dbReference>
<evidence type="ECO:0000256" key="4">
    <source>
        <dbReference type="ARBA" id="ARBA00023004"/>
    </source>
</evidence>
<evidence type="ECO:0000256" key="5">
    <source>
        <dbReference type="ARBA" id="ARBA00023014"/>
    </source>
</evidence>
<dbReference type="SUPFAM" id="SSF51971">
    <property type="entry name" value="Nucleotide-binding domain"/>
    <property type="match status" value="1"/>
</dbReference>
<protein>
    <recommendedName>
        <fullName evidence="7">FAD-dependent oxidoreductase 2 FAD binding domain-containing protein</fullName>
    </recommendedName>
</protein>
<proteinExistence type="predicted"/>
<dbReference type="InterPro" id="IPR036188">
    <property type="entry name" value="FAD/NAD-bd_sf"/>
</dbReference>
<dbReference type="InterPro" id="IPR039650">
    <property type="entry name" value="HdrA-like"/>
</dbReference>
<gene>
    <name evidence="6" type="ORF">S01H4_33331</name>
</gene>
<keyword evidence="5" id="KW-0411">Iron-sulfur</keyword>
<evidence type="ECO:0000256" key="3">
    <source>
        <dbReference type="ARBA" id="ARBA00023002"/>
    </source>
</evidence>
<dbReference type="GO" id="GO:0016491">
    <property type="term" value="F:oxidoreductase activity"/>
    <property type="evidence" value="ECO:0007669"/>
    <property type="project" value="UniProtKB-KW"/>
</dbReference>
<keyword evidence="1" id="KW-0004">4Fe-4S</keyword>
<comment type="caution">
    <text evidence="6">The sequence shown here is derived from an EMBL/GenBank/DDBJ whole genome shotgun (WGS) entry which is preliminary data.</text>
</comment>
<dbReference type="GO" id="GO:0046872">
    <property type="term" value="F:metal ion binding"/>
    <property type="evidence" value="ECO:0007669"/>
    <property type="project" value="UniProtKB-KW"/>
</dbReference>
<keyword evidence="2" id="KW-0479">Metal-binding</keyword>
<reference evidence="6" key="1">
    <citation type="journal article" date="2014" name="Front. Microbiol.">
        <title>High frequency of phylogenetically diverse reductive dehalogenase-homologous genes in deep subseafloor sedimentary metagenomes.</title>
        <authorList>
            <person name="Kawai M."/>
            <person name="Futagami T."/>
            <person name="Toyoda A."/>
            <person name="Takaki Y."/>
            <person name="Nishi S."/>
            <person name="Hori S."/>
            <person name="Arai W."/>
            <person name="Tsubouchi T."/>
            <person name="Morono Y."/>
            <person name="Uchiyama I."/>
            <person name="Ito T."/>
            <person name="Fujiyama A."/>
            <person name="Inagaki F."/>
            <person name="Takami H."/>
        </authorList>
    </citation>
    <scope>NUCLEOTIDE SEQUENCE</scope>
    <source>
        <strain evidence="6">Expedition CK06-06</strain>
    </source>
</reference>
<dbReference type="PANTHER" id="PTHR43498:SF1">
    <property type="entry name" value="COB--COM HETERODISULFIDE REDUCTASE IRON-SULFUR SUBUNIT A"/>
    <property type="match status" value="1"/>
</dbReference>
<evidence type="ECO:0008006" key="7">
    <source>
        <dbReference type="Google" id="ProtNLM"/>
    </source>
</evidence>
<name>X1C313_9ZZZZ</name>
<evidence type="ECO:0000256" key="2">
    <source>
        <dbReference type="ARBA" id="ARBA00022723"/>
    </source>
</evidence>
<evidence type="ECO:0000256" key="1">
    <source>
        <dbReference type="ARBA" id="ARBA00022485"/>
    </source>
</evidence>
<dbReference type="EMBL" id="BART01017526">
    <property type="protein sequence ID" value="GAG78781.1"/>
    <property type="molecule type" value="Genomic_DNA"/>
</dbReference>
<keyword evidence="3" id="KW-0560">Oxidoreductase</keyword>
<dbReference type="GO" id="GO:0051539">
    <property type="term" value="F:4 iron, 4 sulfur cluster binding"/>
    <property type="evidence" value="ECO:0007669"/>
    <property type="project" value="UniProtKB-KW"/>
</dbReference>
<organism evidence="6">
    <name type="scientific">marine sediment metagenome</name>
    <dbReference type="NCBI Taxonomy" id="412755"/>
    <lineage>
        <taxon>unclassified sequences</taxon>
        <taxon>metagenomes</taxon>
        <taxon>ecological metagenomes</taxon>
    </lineage>
</organism>
<accession>X1C313</accession>
<sequence>MAEFSKTLPNVVEALDYISMCTQPGAEFIKEKMIENNANRLVMASCTPITHEPVFKSVLEAMGLDPSYLEFVNIREHASYVHKQDKPGAQRTAEDVIRSGVARASVLEKILVKEVDITKKALIIGGGVAGLSAGIDLAEEGFEVHLVEKNPTTGGKMAMLDRTFPTDDCSI</sequence>
<dbReference type="Gene3D" id="3.50.50.60">
    <property type="entry name" value="FAD/NAD(P)-binding domain"/>
    <property type="match status" value="1"/>
</dbReference>
<evidence type="ECO:0000313" key="6">
    <source>
        <dbReference type="EMBL" id="GAG78781.1"/>
    </source>
</evidence>
<keyword evidence="4" id="KW-0408">Iron</keyword>
<dbReference type="AlphaFoldDB" id="X1C313"/>